<comment type="caution">
    <text evidence="10">The sequence shown here is derived from an EMBL/GenBank/DDBJ whole genome shotgun (WGS) entry which is preliminary data.</text>
</comment>
<feature type="region of interest" description="Disordered" evidence="8">
    <location>
        <begin position="200"/>
        <end position="244"/>
    </location>
</feature>
<dbReference type="Proteomes" id="UP000276133">
    <property type="component" value="Unassembled WGS sequence"/>
</dbReference>
<feature type="domain" description="Protein kinase" evidence="9">
    <location>
        <begin position="690"/>
        <end position="953"/>
    </location>
</feature>
<evidence type="ECO:0000256" key="3">
    <source>
        <dbReference type="ARBA" id="ARBA00022741"/>
    </source>
</evidence>
<accession>A0A3M7T3C4</accession>
<dbReference type="GO" id="GO:0035556">
    <property type="term" value="P:intracellular signal transduction"/>
    <property type="evidence" value="ECO:0007669"/>
    <property type="project" value="UniProtKB-ARBA"/>
</dbReference>
<protein>
    <submittedName>
        <fullName evidence="10">Ankyrin-2-like isoform X1</fullName>
    </submittedName>
</protein>
<sequence>DETSKGQHLTAQEFKPKSLPPLGKSLELGSDYSPSRSESTSDILHLSFNKKKSPDKLVSIDQAQLSFSNFRDFDTPITIDIISEAGRLSRQSLDPLTSRELYSAKSSRPTSVKDSGQKSCGKMQTEKTLVEKFPKTNENKSDKERLDTIKESLSETLRINVKKLDLNPQKHTDKTKPITSILKKPQHLVSKSLAKNTENNECTKKTSFGSMKSVPIKTKAKNPPKTEPTKTQTPRTKLSPIESPNDIFNASFQSTLTTISSASKSTICPSNDIFLEVNSSRINLAEKPLSAKSEVSLVEPKEPVIFTMFENYPQPYSVASVQAEKNSKPKSGTTKKKTSAKKVKSATTKPTGQKINPKKTRNKILISQEIDVNLQKEIDQSMYNDMYDSEFDENVSVSSKNSVNYLSDNEKEISEIKLDSNETSSNTKAARIAVKSAPDKMVSEEYDQGRLNSKINKDFVQSIEDKLFAIYTKYDNLLMQQENEEKAELLNNQKAEFSEEMANQLKDNINFEQEDLDSNAKRLKELYQMAKQNSEKKVISKPPIPSDSKKENTLNTLNRTPSIRSDTKGNKNSLRSSNTAEQTIVPGIRKNFKLPPGLSDKINTLMIPLPNEVQSGNFNQRDDEEKLNLSSKLKLNSRKFDSIGNESANSSASFDSNSITYHYDLKYRNDRNRSPISLQIESENDFQFRWKRGNLLGKGAFGSVFQAMLSTGEIIAVKQIEMEESDPVKARAEYECVREEVKILRELEHENIVQFMGTMLECNVVNIFMELIPGGTIEALLKTFGPFDEELFKNFTNQIAEGINYLHSCNVVHRDIKGKNIMLMSNGIVKLIDFGCAKRLRKNQSSNSIKQLLKSLKGTPYWMSPEVIRETGHGSKADIWSFGATVFEMAVGRPPWGDLSPLSAIYAIGSGESPPPELPEHFTEEARDFVRKCLTRDPDLRPYASELLNHEFLK</sequence>
<evidence type="ECO:0000256" key="7">
    <source>
        <dbReference type="SAM" id="Coils"/>
    </source>
</evidence>
<evidence type="ECO:0000256" key="4">
    <source>
        <dbReference type="ARBA" id="ARBA00022777"/>
    </source>
</evidence>
<evidence type="ECO:0000256" key="1">
    <source>
        <dbReference type="ARBA" id="ARBA00022527"/>
    </source>
</evidence>
<dbReference type="GO" id="GO:0004674">
    <property type="term" value="F:protein serine/threonine kinase activity"/>
    <property type="evidence" value="ECO:0007669"/>
    <property type="project" value="UniProtKB-KW"/>
</dbReference>
<dbReference type="SUPFAM" id="SSF56112">
    <property type="entry name" value="Protein kinase-like (PK-like)"/>
    <property type="match status" value="1"/>
</dbReference>
<evidence type="ECO:0000256" key="2">
    <source>
        <dbReference type="ARBA" id="ARBA00022679"/>
    </source>
</evidence>
<dbReference type="PROSITE" id="PS00107">
    <property type="entry name" value="PROTEIN_KINASE_ATP"/>
    <property type="match status" value="1"/>
</dbReference>
<dbReference type="FunFam" id="1.10.510.10:FF:000071">
    <property type="entry name" value="Mitogen-activated protein kinase kinase kinase 3 isoform 2"/>
    <property type="match status" value="1"/>
</dbReference>
<dbReference type="PANTHER" id="PTHR11584">
    <property type="entry name" value="SERINE/THREONINE PROTEIN KINASE"/>
    <property type="match status" value="1"/>
</dbReference>
<feature type="binding site" evidence="6">
    <location>
        <position position="718"/>
    </location>
    <ligand>
        <name>ATP</name>
        <dbReference type="ChEBI" id="CHEBI:30616"/>
    </ligand>
</feature>
<dbReference type="Pfam" id="PF00069">
    <property type="entry name" value="Pkinase"/>
    <property type="match status" value="1"/>
</dbReference>
<feature type="coiled-coil region" evidence="7">
    <location>
        <begin position="480"/>
        <end position="533"/>
    </location>
</feature>
<keyword evidence="2" id="KW-0808">Transferase</keyword>
<keyword evidence="3 6" id="KW-0547">Nucleotide-binding</keyword>
<evidence type="ECO:0000256" key="5">
    <source>
        <dbReference type="ARBA" id="ARBA00022840"/>
    </source>
</evidence>
<feature type="compositionally biased region" description="Polar residues" evidence="8">
    <location>
        <begin position="553"/>
        <end position="579"/>
    </location>
</feature>
<evidence type="ECO:0000313" key="11">
    <source>
        <dbReference type="Proteomes" id="UP000276133"/>
    </source>
</evidence>
<dbReference type="PROSITE" id="PS00108">
    <property type="entry name" value="PROTEIN_KINASE_ST"/>
    <property type="match status" value="1"/>
</dbReference>
<feature type="compositionally biased region" description="Polar residues" evidence="8">
    <location>
        <begin position="32"/>
        <end position="41"/>
    </location>
</feature>
<feature type="region of interest" description="Disordered" evidence="8">
    <location>
        <begin position="320"/>
        <end position="356"/>
    </location>
</feature>
<dbReference type="InterPro" id="IPR000719">
    <property type="entry name" value="Prot_kinase_dom"/>
</dbReference>
<evidence type="ECO:0000259" key="9">
    <source>
        <dbReference type="PROSITE" id="PS50011"/>
    </source>
</evidence>
<name>A0A3M7T3C4_BRAPC</name>
<dbReference type="PROSITE" id="PS50011">
    <property type="entry name" value="PROTEIN_KINASE_DOM"/>
    <property type="match status" value="1"/>
</dbReference>
<feature type="compositionally biased region" description="Polar residues" evidence="8">
    <location>
        <begin position="1"/>
        <end position="10"/>
    </location>
</feature>
<dbReference type="OrthoDB" id="10020384at2759"/>
<dbReference type="SMART" id="SM00220">
    <property type="entry name" value="S_TKc"/>
    <property type="match status" value="1"/>
</dbReference>
<keyword evidence="5 6" id="KW-0067">ATP-binding</keyword>
<dbReference type="PANTHER" id="PTHR11584:SF369">
    <property type="entry name" value="MITOGEN-ACTIVATED PROTEIN KINASE KINASE KINASE 19-RELATED"/>
    <property type="match status" value="1"/>
</dbReference>
<dbReference type="InterPro" id="IPR008271">
    <property type="entry name" value="Ser/Thr_kinase_AS"/>
</dbReference>
<feature type="region of interest" description="Disordered" evidence="8">
    <location>
        <begin position="1"/>
        <end position="41"/>
    </location>
</feature>
<keyword evidence="4" id="KW-0418">Kinase</keyword>
<dbReference type="InterPro" id="IPR011009">
    <property type="entry name" value="Kinase-like_dom_sf"/>
</dbReference>
<feature type="compositionally biased region" description="Polar residues" evidence="8">
    <location>
        <begin position="200"/>
        <end position="210"/>
    </location>
</feature>
<evidence type="ECO:0000256" key="6">
    <source>
        <dbReference type="PROSITE-ProRule" id="PRU10141"/>
    </source>
</evidence>
<feature type="compositionally biased region" description="Basic residues" evidence="8">
    <location>
        <begin position="333"/>
        <end position="344"/>
    </location>
</feature>
<keyword evidence="11" id="KW-1185">Reference proteome</keyword>
<proteinExistence type="predicted"/>
<evidence type="ECO:0000256" key="8">
    <source>
        <dbReference type="SAM" id="MobiDB-lite"/>
    </source>
</evidence>
<dbReference type="InterPro" id="IPR017441">
    <property type="entry name" value="Protein_kinase_ATP_BS"/>
</dbReference>
<dbReference type="EMBL" id="REGN01000371">
    <property type="protein sequence ID" value="RNA42360.1"/>
    <property type="molecule type" value="Genomic_DNA"/>
</dbReference>
<dbReference type="STRING" id="10195.A0A3M7T3C4"/>
<keyword evidence="1" id="KW-0723">Serine/threonine-protein kinase</keyword>
<keyword evidence="7" id="KW-0175">Coiled coil</keyword>
<dbReference type="AlphaFoldDB" id="A0A3M7T3C4"/>
<reference evidence="10 11" key="1">
    <citation type="journal article" date="2018" name="Sci. Rep.">
        <title>Genomic signatures of local adaptation to the degree of environmental predictability in rotifers.</title>
        <authorList>
            <person name="Franch-Gras L."/>
            <person name="Hahn C."/>
            <person name="Garcia-Roger E.M."/>
            <person name="Carmona M.J."/>
            <person name="Serra M."/>
            <person name="Gomez A."/>
        </authorList>
    </citation>
    <scope>NUCLEOTIDE SEQUENCE [LARGE SCALE GENOMIC DNA]</scope>
    <source>
        <strain evidence="10">HYR1</strain>
    </source>
</reference>
<gene>
    <name evidence="10" type="ORF">BpHYR1_047669</name>
</gene>
<feature type="non-terminal residue" evidence="10">
    <location>
        <position position="1"/>
    </location>
</feature>
<feature type="compositionally biased region" description="Polar residues" evidence="8">
    <location>
        <begin position="104"/>
        <end position="118"/>
    </location>
</feature>
<dbReference type="Gene3D" id="1.10.510.10">
    <property type="entry name" value="Transferase(Phosphotransferase) domain 1"/>
    <property type="match status" value="1"/>
</dbReference>
<organism evidence="10 11">
    <name type="scientific">Brachionus plicatilis</name>
    <name type="common">Marine rotifer</name>
    <name type="synonym">Brachionus muelleri</name>
    <dbReference type="NCBI Taxonomy" id="10195"/>
    <lineage>
        <taxon>Eukaryota</taxon>
        <taxon>Metazoa</taxon>
        <taxon>Spiralia</taxon>
        <taxon>Gnathifera</taxon>
        <taxon>Rotifera</taxon>
        <taxon>Eurotatoria</taxon>
        <taxon>Monogononta</taxon>
        <taxon>Pseudotrocha</taxon>
        <taxon>Ploima</taxon>
        <taxon>Brachionidae</taxon>
        <taxon>Brachionus</taxon>
    </lineage>
</organism>
<dbReference type="GO" id="GO:0005524">
    <property type="term" value="F:ATP binding"/>
    <property type="evidence" value="ECO:0007669"/>
    <property type="project" value="UniProtKB-UniRule"/>
</dbReference>
<feature type="region of interest" description="Disordered" evidence="8">
    <location>
        <begin position="99"/>
        <end position="123"/>
    </location>
</feature>
<evidence type="ECO:0000313" key="10">
    <source>
        <dbReference type="EMBL" id="RNA42360.1"/>
    </source>
</evidence>
<feature type="region of interest" description="Disordered" evidence="8">
    <location>
        <begin position="533"/>
        <end position="579"/>
    </location>
</feature>